<comment type="caution">
    <text evidence="4">The sequence shown here is derived from an EMBL/GenBank/DDBJ whole genome shotgun (WGS) entry which is preliminary data.</text>
</comment>
<keyword evidence="2" id="KW-0472">Membrane</keyword>
<name>A0AAV7CXY4_ENGPU</name>
<keyword evidence="5" id="KW-1185">Reference proteome</keyword>
<evidence type="ECO:0000256" key="1">
    <source>
        <dbReference type="SAM" id="MobiDB-lite"/>
    </source>
</evidence>
<feature type="region of interest" description="Disordered" evidence="1">
    <location>
        <begin position="28"/>
        <end position="54"/>
    </location>
</feature>
<evidence type="ECO:0000256" key="2">
    <source>
        <dbReference type="SAM" id="Phobius"/>
    </source>
</evidence>
<accession>A0AAV7CXY4</accession>
<dbReference type="AlphaFoldDB" id="A0AAV7CXY4"/>
<evidence type="ECO:0000256" key="3">
    <source>
        <dbReference type="SAM" id="SignalP"/>
    </source>
</evidence>
<evidence type="ECO:0000313" key="4">
    <source>
        <dbReference type="EMBL" id="KAG8590014.1"/>
    </source>
</evidence>
<keyword evidence="2" id="KW-0812">Transmembrane</keyword>
<organism evidence="4 5">
    <name type="scientific">Engystomops pustulosus</name>
    <name type="common">Tungara frog</name>
    <name type="synonym">Physalaemus pustulosus</name>
    <dbReference type="NCBI Taxonomy" id="76066"/>
    <lineage>
        <taxon>Eukaryota</taxon>
        <taxon>Metazoa</taxon>
        <taxon>Chordata</taxon>
        <taxon>Craniata</taxon>
        <taxon>Vertebrata</taxon>
        <taxon>Euteleostomi</taxon>
        <taxon>Amphibia</taxon>
        <taxon>Batrachia</taxon>
        <taxon>Anura</taxon>
        <taxon>Neobatrachia</taxon>
        <taxon>Hyloidea</taxon>
        <taxon>Leptodactylidae</taxon>
        <taxon>Leiuperinae</taxon>
        <taxon>Engystomops</taxon>
    </lineage>
</organism>
<feature type="compositionally biased region" description="Polar residues" evidence="1">
    <location>
        <begin position="31"/>
        <end position="41"/>
    </location>
</feature>
<feature type="signal peptide" evidence="3">
    <location>
        <begin position="1"/>
        <end position="18"/>
    </location>
</feature>
<keyword evidence="2" id="KW-1133">Transmembrane helix</keyword>
<reference evidence="4" key="1">
    <citation type="thesis" date="2020" institute="ProQuest LLC" country="789 East Eisenhower Parkway, Ann Arbor, MI, USA">
        <title>Comparative Genomics and Chromosome Evolution.</title>
        <authorList>
            <person name="Mudd A.B."/>
        </authorList>
    </citation>
    <scope>NUCLEOTIDE SEQUENCE</scope>
    <source>
        <strain evidence="4">237g6f4</strain>
        <tissue evidence="4">Blood</tissue>
    </source>
</reference>
<protein>
    <recommendedName>
        <fullName evidence="6">Agouti signaling protein</fullName>
    </recommendedName>
</protein>
<evidence type="ECO:0000313" key="5">
    <source>
        <dbReference type="Proteomes" id="UP000824782"/>
    </source>
</evidence>
<dbReference type="Proteomes" id="UP000824782">
    <property type="component" value="Unassembled WGS sequence"/>
</dbReference>
<feature type="chain" id="PRO_5043361393" description="Agouti signaling protein" evidence="3">
    <location>
        <begin position="19"/>
        <end position="141"/>
    </location>
</feature>
<sequence length="141" mass="15292">MELYYLSFCCFTLVLCCAGESEIPQPPVLDISTNTPDTEPVTSADADESSNACDKLSSSTMSLQRHVDSPISKRLSASTAAITHSPDRGKCNVSPLSTFPRCFTLSLYLPAFLSFITASYLDFLGFFPSLVSHSSKCRATD</sequence>
<dbReference type="EMBL" id="WNYA01000002">
    <property type="protein sequence ID" value="KAG8590014.1"/>
    <property type="molecule type" value="Genomic_DNA"/>
</dbReference>
<proteinExistence type="predicted"/>
<gene>
    <name evidence="4" type="ORF">GDO81_006595</name>
</gene>
<keyword evidence="3" id="KW-0732">Signal</keyword>
<evidence type="ECO:0008006" key="6">
    <source>
        <dbReference type="Google" id="ProtNLM"/>
    </source>
</evidence>
<feature type="transmembrane region" description="Helical" evidence="2">
    <location>
        <begin position="107"/>
        <end position="131"/>
    </location>
</feature>